<evidence type="ECO:0000256" key="6">
    <source>
        <dbReference type="ARBA" id="ARBA00022723"/>
    </source>
</evidence>
<evidence type="ECO:0000256" key="5">
    <source>
        <dbReference type="ARBA" id="ARBA00022705"/>
    </source>
</evidence>
<evidence type="ECO:0000256" key="1">
    <source>
        <dbReference type="ARBA" id="ARBA00022478"/>
    </source>
</evidence>
<dbReference type="InterPro" id="IPR002694">
    <property type="entry name" value="Znf_CHC2"/>
</dbReference>
<dbReference type="CDD" id="cd03364">
    <property type="entry name" value="TOPRIM_DnaG_primases"/>
    <property type="match status" value="1"/>
</dbReference>
<feature type="compositionally biased region" description="Pro residues" evidence="10">
    <location>
        <begin position="370"/>
        <end position="389"/>
    </location>
</feature>
<dbReference type="SMART" id="SM00400">
    <property type="entry name" value="ZnF_CHCC"/>
    <property type="match status" value="1"/>
</dbReference>
<keyword evidence="4" id="KW-0548">Nucleotidyltransferase</keyword>
<keyword evidence="3" id="KW-0808">Transferase</keyword>
<evidence type="ECO:0000256" key="3">
    <source>
        <dbReference type="ARBA" id="ARBA00022679"/>
    </source>
</evidence>
<dbReference type="GO" id="GO:0000428">
    <property type="term" value="C:DNA-directed RNA polymerase complex"/>
    <property type="evidence" value="ECO:0007669"/>
    <property type="project" value="UniProtKB-KW"/>
</dbReference>
<dbReference type="GO" id="GO:0003677">
    <property type="term" value="F:DNA binding"/>
    <property type="evidence" value="ECO:0007669"/>
    <property type="project" value="InterPro"/>
</dbReference>
<feature type="domain" description="Zinc finger CHC2-type" evidence="11">
    <location>
        <begin position="35"/>
        <end position="92"/>
    </location>
</feature>
<dbReference type="HOGENOM" id="CLU_711239_0_0_11"/>
<name>Q2J7S8_FRACC</name>
<evidence type="ECO:0000313" key="13">
    <source>
        <dbReference type="EMBL" id="ABD12664.1"/>
    </source>
</evidence>
<dbReference type="SUPFAM" id="SSF57783">
    <property type="entry name" value="Zinc beta-ribbon"/>
    <property type="match status" value="1"/>
</dbReference>
<evidence type="ECO:0000256" key="2">
    <source>
        <dbReference type="ARBA" id="ARBA00022515"/>
    </source>
</evidence>
<dbReference type="SUPFAM" id="SSF56731">
    <property type="entry name" value="DNA primase core"/>
    <property type="match status" value="1"/>
</dbReference>
<accession>Q2J7S8</accession>
<keyword evidence="5" id="KW-0235">DNA replication</keyword>
<dbReference type="Pfam" id="PF01807">
    <property type="entry name" value="Zn_ribbon_DnaG"/>
    <property type="match status" value="1"/>
</dbReference>
<dbReference type="PANTHER" id="PTHR30313">
    <property type="entry name" value="DNA PRIMASE"/>
    <property type="match status" value="1"/>
</dbReference>
<organism evidence="13 14">
    <name type="scientific">Frankia casuarinae (strain DSM 45818 / CECT 9043 / HFP020203 / CcI3)</name>
    <dbReference type="NCBI Taxonomy" id="106370"/>
    <lineage>
        <taxon>Bacteria</taxon>
        <taxon>Bacillati</taxon>
        <taxon>Actinomycetota</taxon>
        <taxon>Actinomycetes</taxon>
        <taxon>Frankiales</taxon>
        <taxon>Frankiaceae</taxon>
        <taxon>Frankia</taxon>
    </lineage>
</organism>
<dbReference type="RefSeq" id="WP_011437691.1">
    <property type="nucleotide sequence ID" value="NC_007777.1"/>
</dbReference>
<dbReference type="KEGG" id="fra:Francci3_3307"/>
<proteinExistence type="predicted"/>
<feature type="region of interest" description="Disordered" evidence="10">
    <location>
        <begin position="99"/>
        <end position="123"/>
    </location>
</feature>
<evidence type="ECO:0000259" key="11">
    <source>
        <dbReference type="SMART" id="SM00400"/>
    </source>
</evidence>
<reference evidence="13 14" key="1">
    <citation type="journal article" date="2007" name="Genome Res.">
        <title>Genome characteristics of facultatively symbiotic Frankia sp. strains reflect host range and host plant biogeography.</title>
        <authorList>
            <person name="Normand P."/>
            <person name="Lapierre P."/>
            <person name="Tisa L.S."/>
            <person name="Gogarten J.P."/>
            <person name="Alloisio N."/>
            <person name="Bagnarol E."/>
            <person name="Bassi C.A."/>
            <person name="Berry A.M."/>
            <person name="Bickhart D.M."/>
            <person name="Choisne N."/>
            <person name="Couloux A."/>
            <person name="Cournoyer B."/>
            <person name="Cruveiller S."/>
            <person name="Daubin V."/>
            <person name="Demange N."/>
            <person name="Francino M.P."/>
            <person name="Goltsman E."/>
            <person name="Huang Y."/>
            <person name="Kopp O.R."/>
            <person name="Labarre L."/>
            <person name="Lapidus A."/>
            <person name="Lavire C."/>
            <person name="Marechal J."/>
            <person name="Martinez M."/>
            <person name="Mastronunzio J.E."/>
            <person name="Mullin B.C."/>
            <person name="Niemann J."/>
            <person name="Pujic P."/>
            <person name="Rawnsley T."/>
            <person name="Rouy Z."/>
            <person name="Schenowitz C."/>
            <person name="Sellstedt A."/>
            <person name="Tavares F."/>
            <person name="Tomkins J.P."/>
            <person name="Vallenet D."/>
            <person name="Valverde C."/>
            <person name="Wall L.G."/>
            <person name="Wang Y."/>
            <person name="Medigue C."/>
            <person name="Benson D.R."/>
        </authorList>
    </citation>
    <scope>NUCLEOTIDE SEQUENCE [LARGE SCALE GENOMIC DNA]</scope>
    <source>
        <strain evidence="14">DSM 45818 / CECT 9043 / CcI3</strain>
    </source>
</reference>
<dbReference type="EMBL" id="CP000249">
    <property type="protein sequence ID" value="ABD12664.1"/>
    <property type="molecule type" value="Genomic_DNA"/>
</dbReference>
<keyword evidence="2" id="KW-0639">Primosome</keyword>
<dbReference type="InterPro" id="IPR006171">
    <property type="entry name" value="TOPRIM_dom"/>
</dbReference>
<keyword evidence="9" id="KW-0804">Transcription</keyword>
<evidence type="ECO:0000256" key="7">
    <source>
        <dbReference type="ARBA" id="ARBA00022771"/>
    </source>
</evidence>
<gene>
    <name evidence="13" type="ordered locus">Francci3_3307</name>
</gene>
<keyword evidence="14" id="KW-1185">Reference proteome</keyword>
<sequence>MPTIDRDAVLDATDLTALATEICGEPQGRGRAARWHCPNPAHPDEHPSMGIYQGHHGRWRWKCHACGDGGTAIDLLMTGTGMTVREALLDLADRAGITPAQHHTPHRPRSTAHPTPTPPAEQLTPVDPAIGTLVTAAADLLWRPIGSGARRYLHNRGLTDRLLAANRVGFDPGPRHLPRPDGLPRAGPGIVFPVLHPTDRRPVYYQLRYLNPELRRRYDQPAHDLAPNPKLAHLTTDRPAHPNLTVVCEGFPDALTAAHSGLAAVALLGTAHASPASAPTLARRLTEERPGSAFIICFDDDTAHDPGKLPAGQNAAARLADELAQHQRLVLNIQTPAGIKDLNAWWQQDPGAVHTVFRDLATLLELPHPAIGPPTDSPRPTGPALPEGP</sequence>
<dbReference type="PhylomeDB" id="Q2J7S8"/>
<dbReference type="GO" id="GO:0008270">
    <property type="term" value="F:zinc ion binding"/>
    <property type="evidence" value="ECO:0007669"/>
    <property type="project" value="UniProtKB-KW"/>
</dbReference>
<dbReference type="InterPro" id="IPR050219">
    <property type="entry name" value="DnaG_primase"/>
</dbReference>
<evidence type="ECO:0000256" key="8">
    <source>
        <dbReference type="ARBA" id="ARBA00022833"/>
    </source>
</evidence>
<dbReference type="AlphaFoldDB" id="Q2J7S8"/>
<keyword evidence="6" id="KW-0479">Metal-binding</keyword>
<dbReference type="Proteomes" id="UP000001937">
    <property type="component" value="Chromosome"/>
</dbReference>
<dbReference type="GO" id="GO:0006269">
    <property type="term" value="P:DNA replication, synthesis of primer"/>
    <property type="evidence" value="ECO:0007669"/>
    <property type="project" value="UniProtKB-KW"/>
</dbReference>
<dbReference type="Gene3D" id="3.40.1360.10">
    <property type="match status" value="1"/>
</dbReference>
<evidence type="ECO:0000256" key="10">
    <source>
        <dbReference type="SAM" id="MobiDB-lite"/>
    </source>
</evidence>
<protein>
    <submittedName>
        <fullName evidence="13">Zinc finger, CHC2-type</fullName>
    </submittedName>
</protein>
<feature type="region of interest" description="Disordered" evidence="10">
    <location>
        <begin position="368"/>
        <end position="389"/>
    </location>
</feature>
<dbReference type="GO" id="GO:0003899">
    <property type="term" value="F:DNA-directed RNA polymerase activity"/>
    <property type="evidence" value="ECO:0007669"/>
    <property type="project" value="InterPro"/>
</dbReference>
<feature type="domain" description="Toprim" evidence="12">
    <location>
        <begin position="243"/>
        <end position="328"/>
    </location>
</feature>
<evidence type="ECO:0000256" key="9">
    <source>
        <dbReference type="ARBA" id="ARBA00023163"/>
    </source>
</evidence>
<dbReference type="OrthoDB" id="9803773at2"/>
<dbReference type="GO" id="GO:0005737">
    <property type="term" value="C:cytoplasm"/>
    <property type="evidence" value="ECO:0007669"/>
    <property type="project" value="TreeGrafter"/>
</dbReference>
<keyword evidence="7" id="KW-0863">Zinc-finger</keyword>
<dbReference type="STRING" id="106370.Francci3_3307"/>
<keyword evidence="8" id="KW-0862">Zinc</keyword>
<evidence type="ECO:0000313" key="14">
    <source>
        <dbReference type="Proteomes" id="UP000001937"/>
    </source>
</evidence>
<dbReference type="PANTHER" id="PTHR30313:SF2">
    <property type="entry name" value="DNA PRIMASE"/>
    <property type="match status" value="1"/>
</dbReference>
<dbReference type="Gene3D" id="3.90.580.10">
    <property type="entry name" value="Zinc finger, CHC2-type domain"/>
    <property type="match status" value="1"/>
</dbReference>
<dbReference type="eggNOG" id="COG0358">
    <property type="taxonomic scope" value="Bacteria"/>
</dbReference>
<dbReference type="GO" id="GO:1990077">
    <property type="term" value="C:primosome complex"/>
    <property type="evidence" value="ECO:0007669"/>
    <property type="project" value="UniProtKB-KW"/>
</dbReference>
<dbReference type="InterPro" id="IPR036977">
    <property type="entry name" value="DNA_primase_Znf_CHC2"/>
</dbReference>
<keyword evidence="1" id="KW-0240">DNA-directed RNA polymerase</keyword>
<dbReference type="SMART" id="SM00493">
    <property type="entry name" value="TOPRIM"/>
    <property type="match status" value="1"/>
</dbReference>
<dbReference type="InterPro" id="IPR034151">
    <property type="entry name" value="TOPRIM_DnaG_bac"/>
</dbReference>
<dbReference type="Pfam" id="PF13155">
    <property type="entry name" value="Toprim_2"/>
    <property type="match status" value="1"/>
</dbReference>
<evidence type="ECO:0000259" key="12">
    <source>
        <dbReference type="SMART" id="SM00493"/>
    </source>
</evidence>
<evidence type="ECO:0000256" key="4">
    <source>
        <dbReference type="ARBA" id="ARBA00022695"/>
    </source>
</evidence>